<keyword evidence="1" id="KW-0472">Membrane</keyword>
<evidence type="ECO:0000313" key="3">
    <source>
        <dbReference type="EMBL" id="RCW32426.1"/>
    </source>
</evidence>
<evidence type="ECO:0000313" key="5">
    <source>
        <dbReference type="Proteomes" id="UP000253065"/>
    </source>
</evidence>
<reference evidence="3 4" key="1">
    <citation type="submission" date="2018-07" db="EMBL/GenBank/DDBJ databases">
        <title>Freshwater and sediment microbial communities from various areas in North America, analyzing microbe dynamics in response to fracking.</title>
        <authorList>
            <person name="Lamendella R."/>
        </authorList>
    </citation>
    <scope>NUCLEOTIDE SEQUENCE [LARGE SCALE GENOMIC DNA]</scope>
    <source>
        <strain evidence="3 4">114E</strain>
        <strain evidence="2 5">114E_o</strain>
    </source>
</reference>
<evidence type="ECO:0000256" key="1">
    <source>
        <dbReference type="SAM" id="Phobius"/>
    </source>
</evidence>
<dbReference type="Proteomes" id="UP000253065">
    <property type="component" value="Unassembled WGS sequence"/>
</dbReference>
<feature type="transmembrane region" description="Helical" evidence="1">
    <location>
        <begin position="86"/>
        <end position="109"/>
    </location>
</feature>
<name>A0A368UUG9_MARNT</name>
<gene>
    <name evidence="3" type="ORF">DET51_109256</name>
    <name evidence="2" type="ORF">DET64_109256</name>
</gene>
<sequence>MFEKYIFQVPAEFQYGIATKSLERFGSIIKDTHTGKIVAHLQETSLGQQLVGSLTGSPFSALDAASSLVANAQLARLKKMVEGLQMLQYANLGVGLAGIGVSVVGFAVVSKRLSSINQSLEKLSRKIDQKFAELYLNQLYRDLHSLHGVLEGIEATKRLSAPKAELLAAASRLSELRSGIRGHIEYQLQQNTFDEQLFTQLTTALLLSDNARVEAYLLADEYDSAHYNSVSIADSYSELFDELTPYDLSQKRVIRHQDLRERVSGEHANKTAGINNLVTGLRDVTDAALTKPILIEQLDAHGISGPEYIRSLKDETEEPVVLLRFES</sequence>
<evidence type="ECO:0000313" key="4">
    <source>
        <dbReference type="Proteomes" id="UP000252795"/>
    </source>
</evidence>
<dbReference type="AlphaFoldDB" id="A0A368UUG9"/>
<dbReference type="Proteomes" id="UP000252795">
    <property type="component" value="Unassembled WGS sequence"/>
</dbReference>
<proteinExistence type="predicted"/>
<protein>
    <submittedName>
        <fullName evidence="3">Uncharacterized protein</fullName>
    </submittedName>
</protein>
<dbReference type="EMBL" id="QPJB01000009">
    <property type="protein sequence ID" value="RCW32426.1"/>
    <property type="molecule type" value="Genomic_DNA"/>
</dbReference>
<dbReference type="RefSeq" id="WP_113880338.1">
    <property type="nucleotide sequence ID" value="NZ_QNSA01000009.1"/>
</dbReference>
<accession>A0A368UUG9</accession>
<keyword evidence="5" id="KW-1185">Reference proteome</keyword>
<comment type="caution">
    <text evidence="3">The sequence shown here is derived from an EMBL/GenBank/DDBJ whole genome shotgun (WGS) entry which is preliminary data.</text>
</comment>
<organism evidence="3 4">
    <name type="scientific">Marinobacter nauticus</name>
    <name type="common">Marinobacter hydrocarbonoclasticus</name>
    <name type="synonym">Marinobacter aquaeolei</name>
    <dbReference type="NCBI Taxonomy" id="2743"/>
    <lineage>
        <taxon>Bacteria</taxon>
        <taxon>Pseudomonadati</taxon>
        <taxon>Pseudomonadota</taxon>
        <taxon>Gammaproteobacteria</taxon>
        <taxon>Pseudomonadales</taxon>
        <taxon>Marinobacteraceae</taxon>
        <taxon>Marinobacter</taxon>
    </lineage>
</organism>
<keyword evidence="1" id="KW-0812">Transmembrane</keyword>
<dbReference type="EMBL" id="QNSA01000009">
    <property type="protein sequence ID" value="RBP71126.1"/>
    <property type="molecule type" value="Genomic_DNA"/>
</dbReference>
<evidence type="ECO:0000313" key="2">
    <source>
        <dbReference type="EMBL" id="RBP71126.1"/>
    </source>
</evidence>
<keyword evidence="1" id="KW-1133">Transmembrane helix</keyword>